<evidence type="ECO:0000256" key="12">
    <source>
        <dbReference type="PIRSR" id="PIRSR602401-1"/>
    </source>
</evidence>
<dbReference type="PANTHER" id="PTHR24302:SF15">
    <property type="entry name" value="FATTY-ACID PEROXYGENASE"/>
    <property type="match status" value="1"/>
</dbReference>
<dbReference type="EMBL" id="CAJPIZ010005663">
    <property type="protein sequence ID" value="CAG2108825.1"/>
    <property type="molecule type" value="Genomic_DNA"/>
</dbReference>
<dbReference type="OrthoDB" id="6408550at2759"/>
<feature type="transmembrane region" description="Helical" evidence="13">
    <location>
        <begin position="708"/>
        <end position="727"/>
    </location>
</feature>
<gene>
    <name evidence="14" type="ORF">OSB1V03_LOCUS8817</name>
</gene>
<dbReference type="InterPro" id="IPR017972">
    <property type="entry name" value="Cyt_P450_CS"/>
</dbReference>
<evidence type="ECO:0000256" key="1">
    <source>
        <dbReference type="ARBA" id="ARBA00001971"/>
    </source>
</evidence>
<dbReference type="Gene3D" id="1.10.630.10">
    <property type="entry name" value="Cytochrome P450"/>
    <property type="match status" value="2"/>
</dbReference>
<reference evidence="14" key="1">
    <citation type="submission" date="2020-11" db="EMBL/GenBank/DDBJ databases">
        <authorList>
            <person name="Tran Van P."/>
        </authorList>
    </citation>
    <scope>NUCLEOTIDE SEQUENCE</scope>
</reference>
<evidence type="ECO:0000256" key="5">
    <source>
        <dbReference type="ARBA" id="ARBA00022617"/>
    </source>
</evidence>
<evidence type="ECO:0000313" key="14">
    <source>
        <dbReference type="EMBL" id="CAD7628395.1"/>
    </source>
</evidence>
<dbReference type="PRINTS" id="PR00463">
    <property type="entry name" value="EP450I"/>
</dbReference>
<keyword evidence="7" id="KW-0492">Microsome</keyword>
<protein>
    <recommendedName>
        <fullName evidence="16">Cytochrome P450</fullName>
    </recommendedName>
</protein>
<evidence type="ECO:0000256" key="9">
    <source>
        <dbReference type="ARBA" id="ARBA00023004"/>
    </source>
</evidence>
<keyword evidence="9 12" id="KW-0408">Iron</keyword>
<organism evidence="14">
    <name type="scientific">Medioppia subpectinata</name>
    <dbReference type="NCBI Taxonomy" id="1979941"/>
    <lineage>
        <taxon>Eukaryota</taxon>
        <taxon>Metazoa</taxon>
        <taxon>Ecdysozoa</taxon>
        <taxon>Arthropoda</taxon>
        <taxon>Chelicerata</taxon>
        <taxon>Arachnida</taxon>
        <taxon>Acari</taxon>
        <taxon>Acariformes</taxon>
        <taxon>Sarcoptiformes</taxon>
        <taxon>Oribatida</taxon>
        <taxon>Brachypylina</taxon>
        <taxon>Oppioidea</taxon>
        <taxon>Oppiidae</taxon>
        <taxon>Medioppia</taxon>
    </lineage>
</organism>
<evidence type="ECO:0000256" key="10">
    <source>
        <dbReference type="ARBA" id="ARBA00023033"/>
    </source>
</evidence>
<keyword evidence="15" id="KW-1185">Reference proteome</keyword>
<keyword evidence="6 12" id="KW-0479">Metal-binding</keyword>
<dbReference type="PANTHER" id="PTHR24302">
    <property type="entry name" value="CYTOCHROME P450 FAMILY 3"/>
    <property type="match status" value="1"/>
</dbReference>
<comment type="function">
    <text evidence="11">Cytochromes P450 are a group of heme-thiolate monooxygenases. They oxidize a variety of structurally unrelated compounds, including steroids, fatty acids, and xenobiotics.</text>
</comment>
<dbReference type="SUPFAM" id="SSF48264">
    <property type="entry name" value="Cytochrome P450"/>
    <property type="match status" value="2"/>
</dbReference>
<dbReference type="InterPro" id="IPR002401">
    <property type="entry name" value="Cyt_P450_E_grp-I"/>
</dbReference>
<dbReference type="GO" id="GO:0005789">
    <property type="term" value="C:endoplasmic reticulum membrane"/>
    <property type="evidence" value="ECO:0007669"/>
    <property type="project" value="UniProtKB-SubCell"/>
</dbReference>
<keyword evidence="10" id="KW-0503">Monooxygenase</keyword>
<evidence type="ECO:0000313" key="15">
    <source>
        <dbReference type="Proteomes" id="UP000759131"/>
    </source>
</evidence>
<evidence type="ECO:0000256" key="11">
    <source>
        <dbReference type="ARBA" id="ARBA00043906"/>
    </source>
</evidence>
<dbReference type="Proteomes" id="UP000759131">
    <property type="component" value="Unassembled WGS sequence"/>
</dbReference>
<evidence type="ECO:0000256" key="13">
    <source>
        <dbReference type="SAM" id="Phobius"/>
    </source>
</evidence>
<dbReference type="GO" id="GO:0016705">
    <property type="term" value="F:oxidoreductase activity, acting on paired donors, with incorporation or reduction of molecular oxygen"/>
    <property type="evidence" value="ECO:0007669"/>
    <property type="project" value="InterPro"/>
</dbReference>
<dbReference type="GO" id="GO:0005506">
    <property type="term" value="F:iron ion binding"/>
    <property type="evidence" value="ECO:0007669"/>
    <property type="project" value="InterPro"/>
</dbReference>
<comment type="subcellular location">
    <subcellularLocation>
        <location evidence="3">Endoplasmic reticulum membrane</location>
        <topology evidence="3">Peripheral membrane protein</topology>
    </subcellularLocation>
    <subcellularLocation>
        <location evidence="2">Microsome membrane</location>
        <topology evidence="2">Peripheral membrane protein</topology>
    </subcellularLocation>
</comment>
<keyword evidence="13" id="KW-1133">Transmembrane helix</keyword>
<comment type="similarity">
    <text evidence="4">Belongs to the cytochrome P450 family.</text>
</comment>
<evidence type="ECO:0000256" key="2">
    <source>
        <dbReference type="ARBA" id="ARBA00004174"/>
    </source>
</evidence>
<dbReference type="PRINTS" id="PR00385">
    <property type="entry name" value="P450"/>
</dbReference>
<dbReference type="FunFam" id="1.10.630.10:FF:000182">
    <property type="entry name" value="Cytochrome P450 3A4"/>
    <property type="match status" value="1"/>
</dbReference>
<evidence type="ECO:0000256" key="4">
    <source>
        <dbReference type="ARBA" id="ARBA00010617"/>
    </source>
</evidence>
<dbReference type="GO" id="GO:0020037">
    <property type="term" value="F:heme binding"/>
    <property type="evidence" value="ECO:0007669"/>
    <property type="project" value="InterPro"/>
</dbReference>
<keyword evidence="5 12" id="KW-0349">Heme</keyword>
<feature type="binding site" description="axial binding residue" evidence="12">
    <location>
        <position position="553"/>
    </location>
    <ligand>
        <name>heme</name>
        <dbReference type="ChEBI" id="CHEBI:30413"/>
    </ligand>
    <ligandPart>
        <name>Fe</name>
        <dbReference type="ChEBI" id="CHEBI:18248"/>
    </ligandPart>
</feature>
<dbReference type="CDD" id="cd11055">
    <property type="entry name" value="CYP3A-like"/>
    <property type="match status" value="1"/>
</dbReference>
<keyword evidence="13" id="KW-0812">Transmembrane</keyword>
<dbReference type="GO" id="GO:0008395">
    <property type="term" value="F:steroid hydroxylase activity"/>
    <property type="evidence" value="ECO:0007669"/>
    <property type="project" value="TreeGrafter"/>
</dbReference>
<dbReference type="InterPro" id="IPR050705">
    <property type="entry name" value="Cytochrome_P450_3A"/>
</dbReference>
<sequence>MNINVQTGEVRLSQRTPTPIEMMVVVGPRDYYRYYRNSRVTHVTIVARMPNGTAHELCRNLRLMANRSVVVTANGRVKPQKYGGYLFEDEDGCPRGYRILKTRAQSIGALSGTRGRTQSLLSHVSREGRRLRSIAFPADYYGFLYVNHDFTAEQVRKYGKIYGSYRFTQKCITINEPDLLRDIMVRDFHVFPDRRYFHLGSSKIGKSLFFLPGSDDDWKRVRSILSPVFTSGKLRAMMRNISGISDKFVNNLSRFAEQGEPVDMRKYVGAFAMDVISACAYGINVESIDNPNHPIVTNAMKILNTDAGVGIMLSVMIPQLGRLLRAEPFDIKAVKYFDDLTNQILSERKVINKYSASDTKRRTDFIQLMIDSEKSDKESEYYSGGSDVETDETIEQHIHKRPMGTLSADELTAQGILFFIAGYDTTSAAITHAIYYLSQNKDCQQKLYEELQSCDEFTYEKLAHFKYLNAVISETLRLAPSLTRIQRESLTDYKLGNTGITIPKGTSVEIVPYTLHRQPDLWPNPNDFIPDRFLEPTHHPYAYIPFGGGPRVCIGQRFAMQEMRMCLAKLIKQFEFDPVDKTQTKLEYFTGSLLMSPKELMVNIKSRSTIGKSLLFLPGSDDDWKRVRSILSPVFTSGKLRAMMRNISGIFDKFVNNLFRFVEKGEPVNMRKYVGAFAMDVISACAYGINVESIDNPNHPIVTNAMKILNTDAGVGIMLLIIIIIVYTKF</sequence>
<evidence type="ECO:0000256" key="8">
    <source>
        <dbReference type="ARBA" id="ARBA00023002"/>
    </source>
</evidence>
<evidence type="ECO:0000256" key="3">
    <source>
        <dbReference type="ARBA" id="ARBA00004406"/>
    </source>
</evidence>
<dbReference type="InterPro" id="IPR036396">
    <property type="entry name" value="Cyt_P450_sf"/>
</dbReference>
<dbReference type="AlphaFoldDB" id="A0A7R9Q1W6"/>
<comment type="cofactor">
    <cofactor evidence="1 12">
        <name>heme</name>
        <dbReference type="ChEBI" id="CHEBI:30413"/>
    </cofactor>
</comment>
<dbReference type="PROSITE" id="PS00086">
    <property type="entry name" value="CYTOCHROME_P450"/>
    <property type="match status" value="1"/>
</dbReference>
<evidence type="ECO:0008006" key="16">
    <source>
        <dbReference type="Google" id="ProtNLM"/>
    </source>
</evidence>
<evidence type="ECO:0000256" key="7">
    <source>
        <dbReference type="ARBA" id="ARBA00022848"/>
    </source>
</evidence>
<dbReference type="EMBL" id="OC860238">
    <property type="protein sequence ID" value="CAD7628395.1"/>
    <property type="molecule type" value="Genomic_DNA"/>
</dbReference>
<keyword evidence="13" id="KW-0472">Membrane</keyword>
<evidence type="ECO:0000256" key="6">
    <source>
        <dbReference type="ARBA" id="ARBA00022723"/>
    </source>
</evidence>
<dbReference type="InterPro" id="IPR001128">
    <property type="entry name" value="Cyt_P450"/>
</dbReference>
<keyword evidence="8" id="KW-0560">Oxidoreductase</keyword>
<dbReference type="Pfam" id="PF00067">
    <property type="entry name" value="p450"/>
    <property type="match status" value="2"/>
</dbReference>
<name>A0A7R9Q1W6_9ACAR</name>
<accession>A0A7R9Q1W6</accession>
<keyword evidence="7" id="KW-0256">Endoplasmic reticulum</keyword>
<proteinExistence type="inferred from homology"/>